<feature type="domain" description="UspA" evidence="2">
    <location>
        <begin position="6"/>
        <end position="150"/>
    </location>
</feature>
<protein>
    <submittedName>
        <fullName evidence="3">Universal stress protein</fullName>
    </submittedName>
</protein>
<dbReference type="Pfam" id="PF00582">
    <property type="entry name" value="Usp"/>
    <property type="match status" value="1"/>
</dbReference>
<evidence type="ECO:0000256" key="1">
    <source>
        <dbReference type="ARBA" id="ARBA00008791"/>
    </source>
</evidence>
<evidence type="ECO:0000259" key="2">
    <source>
        <dbReference type="Pfam" id="PF00582"/>
    </source>
</evidence>
<dbReference type="InterPro" id="IPR006015">
    <property type="entry name" value="Universal_stress_UspA"/>
</dbReference>
<dbReference type="PANTHER" id="PTHR46268:SF6">
    <property type="entry name" value="UNIVERSAL STRESS PROTEIN UP12"/>
    <property type="match status" value="1"/>
</dbReference>
<dbReference type="InterPro" id="IPR014729">
    <property type="entry name" value="Rossmann-like_a/b/a_fold"/>
</dbReference>
<organism evidence="3 4">
    <name type="scientific">Candidatus Gallitreponema excrementavium</name>
    <dbReference type="NCBI Taxonomy" id="2840840"/>
    <lineage>
        <taxon>Bacteria</taxon>
        <taxon>Pseudomonadati</taxon>
        <taxon>Spirochaetota</taxon>
        <taxon>Spirochaetia</taxon>
        <taxon>Spirochaetales</taxon>
        <taxon>Candidatus Gallitreponema</taxon>
    </lineage>
</organism>
<dbReference type="Proteomes" id="UP000823638">
    <property type="component" value="Unassembled WGS sequence"/>
</dbReference>
<dbReference type="CDD" id="cd00293">
    <property type="entry name" value="USP-like"/>
    <property type="match status" value="1"/>
</dbReference>
<evidence type="ECO:0000313" key="3">
    <source>
        <dbReference type="EMBL" id="MBO8458443.1"/>
    </source>
</evidence>
<sequence>MIKPFFKNILVAVNGSDRSIKAAKYAILMAKMYNCKVSVIYVVDTATIKYLTLSKFFIQEESAEYEKSLVQNGENNLKYVEELAASKGIKIEKIMRSGSIWGEIVAVAQEKSFDAILVGGLEHHPEDNETLSRQAKELIIHSPCSVIVVKEHDIDKLFKLA</sequence>
<dbReference type="InterPro" id="IPR006016">
    <property type="entry name" value="UspA"/>
</dbReference>
<gene>
    <name evidence="3" type="ORF">IAA81_09505</name>
</gene>
<reference evidence="3" key="2">
    <citation type="journal article" date="2021" name="PeerJ">
        <title>Extensive microbial diversity within the chicken gut microbiome revealed by metagenomics and culture.</title>
        <authorList>
            <person name="Gilroy R."/>
            <person name="Ravi A."/>
            <person name="Getino M."/>
            <person name="Pursley I."/>
            <person name="Horton D.L."/>
            <person name="Alikhan N.F."/>
            <person name="Baker D."/>
            <person name="Gharbi K."/>
            <person name="Hall N."/>
            <person name="Watson M."/>
            <person name="Adriaenssens E.M."/>
            <person name="Foster-Nyarko E."/>
            <person name="Jarju S."/>
            <person name="Secka A."/>
            <person name="Antonio M."/>
            <person name="Oren A."/>
            <person name="Chaudhuri R.R."/>
            <person name="La Ragione R."/>
            <person name="Hildebrand F."/>
            <person name="Pallen M.J."/>
        </authorList>
    </citation>
    <scope>NUCLEOTIDE SEQUENCE</scope>
    <source>
        <strain evidence="3">10532</strain>
    </source>
</reference>
<comment type="similarity">
    <text evidence="1">Belongs to the universal stress protein A family.</text>
</comment>
<name>A0A9D9HRD2_9SPIR</name>
<dbReference type="EMBL" id="JADIMM010000109">
    <property type="protein sequence ID" value="MBO8458443.1"/>
    <property type="molecule type" value="Genomic_DNA"/>
</dbReference>
<dbReference type="PANTHER" id="PTHR46268">
    <property type="entry name" value="STRESS RESPONSE PROTEIN NHAX"/>
    <property type="match status" value="1"/>
</dbReference>
<comment type="caution">
    <text evidence="3">The sequence shown here is derived from an EMBL/GenBank/DDBJ whole genome shotgun (WGS) entry which is preliminary data.</text>
</comment>
<dbReference type="AlphaFoldDB" id="A0A9D9HRD2"/>
<reference evidence="3" key="1">
    <citation type="submission" date="2020-10" db="EMBL/GenBank/DDBJ databases">
        <authorList>
            <person name="Gilroy R."/>
        </authorList>
    </citation>
    <scope>NUCLEOTIDE SEQUENCE</scope>
    <source>
        <strain evidence="3">10532</strain>
    </source>
</reference>
<proteinExistence type="inferred from homology"/>
<dbReference type="SUPFAM" id="SSF52402">
    <property type="entry name" value="Adenine nucleotide alpha hydrolases-like"/>
    <property type="match status" value="1"/>
</dbReference>
<accession>A0A9D9HRD2</accession>
<evidence type="ECO:0000313" key="4">
    <source>
        <dbReference type="Proteomes" id="UP000823638"/>
    </source>
</evidence>
<dbReference type="PRINTS" id="PR01438">
    <property type="entry name" value="UNVRSLSTRESS"/>
</dbReference>
<dbReference type="Gene3D" id="3.40.50.620">
    <property type="entry name" value="HUPs"/>
    <property type="match status" value="1"/>
</dbReference>